<name>Q7V8N1_PROMM</name>
<proteinExistence type="predicted"/>
<dbReference type="KEGG" id="pmt:PMT_0306"/>
<dbReference type="AlphaFoldDB" id="Q7V8N1"/>
<evidence type="ECO:0000313" key="1">
    <source>
        <dbReference type="EMBL" id="CAE20481.1"/>
    </source>
</evidence>
<dbReference type="EMBL" id="BX548175">
    <property type="protein sequence ID" value="CAE20481.1"/>
    <property type="molecule type" value="Genomic_DNA"/>
</dbReference>
<protein>
    <submittedName>
        <fullName evidence="1">Uncharacterized protein</fullName>
    </submittedName>
</protein>
<keyword evidence="2" id="KW-1185">Reference proteome</keyword>
<accession>Q7V8N1</accession>
<reference evidence="1 2" key="1">
    <citation type="journal article" date="2003" name="Nature">
        <title>Genome divergence in two Prochlorococcus ecotypes reflects oceanic niche differentiation.</title>
        <authorList>
            <person name="Rocap G."/>
            <person name="Larimer F.W."/>
            <person name="Lamerdin J.E."/>
            <person name="Malfatti S."/>
            <person name="Chain P."/>
            <person name="Ahlgren N.A."/>
            <person name="Arellano A."/>
            <person name="Coleman M."/>
            <person name="Hauser L."/>
            <person name="Hess W.R."/>
            <person name="Johnson Z.I."/>
            <person name="Land M.L."/>
            <person name="Lindell D."/>
            <person name="Post A.F."/>
            <person name="Regala W."/>
            <person name="Shah M."/>
            <person name="Shaw S.L."/>
            <person name="Steglich C."/>
            <person name="Sullivan M.B."/>
            <person name="Ting C.S."/>
            <person name="Tolonen A."/>
            <person name="Webb E.A."/>
            <person name="Zinser E.R."/>
            <person name="Chisholm S.W."/>
        </authorList>
    </citation>
    <scope>NUCLEOTIDE SEQUENCE [LARGE SCALE GENOMIC DNA]</scope>
    <source>
        <strain evidence="2">MIT 9313</strain>
    </source>
</reference>
<dbReference type="HOGENOM" id="CLU_2510033_0_0_3"/>
<evidence type="ECO:0000313" key="2">
    <source>
        <dbReference type="Proteomes" id="UP000001423"/>
    </source>
</evidence>
<sequence>MHGFLNHFEPILTIYAPWFSRLPTCEDASSVFWPFTQCLLEISIAKRFGLLLGSELLFGPIFVLRMSGDSGKRFYQGKNGLNDLT</sequence>
<gene>
    <name evidence="1" type="ordered locus">PMT_0306</name>
</gene>
<dbReference type="Proteomes" id="UP000001423">
    <property type="component" value="Chromosome"/>
</dbReference>
<organism evidence="1 2">
    <name type="scientific">Prochlorococcus marinus (strain MIT 9313)</name>
    <dbReference type="NCBI Taxonomy" id="74547"/>
    <lineage>
        <taxon>Bacteria</taxon>
        <taxon>Bacillati</taxon>
        <taxon>Cyanobacteriota</taxon>
        <taxon>Cyanophyceae</taxon>
        <taxon>Synechococcales</taxon>
        <taxon>Prochlorococcaceae</taxon>
        <taxon>Prochlorococcus</taxon>
    </lineage>
</organism>